<dbReference type="PANTHER" id="PTHR34203">
    <property type="entry name" value="METHYLTRANSFERASE, FKBM FAMILY PROTEIN"/>
    <property type="match status" value="1"/>
</dbReference>
<dbReference type="PANTHER" id="PTHR34203:SF15">
    <property type="entry name" value="SLL1173 PROTEIN"/>
    <property type="match status" value="1"/>
</dbReference>
<dbReference type="InterPro" id="IPR052514">
    <property type="entry name" value="SAM-dependent_MTase"/>
</dbReference>
<gene>
    <name evidence="2" type="ORF">GA0061100_11977</name>
</gene>
<dbReference type="STRING" id="52131.GA0061100_11977"/>
<accession>A0A1C3WHQ9</accession>
<sequence length="251" mass="28355">MSEVFEPFIARERFVGPHKFDIHIQDELGRQWYSYPNQWQSERQWWIDTIRPGATILECGAHQGLTTVLLALCAGPSGVVHAWEASPANAAVIERNAKLNGLENVVVHPRAAGDRKGLLPVYDSQGSFMVLASDQDPRMSTKVEVVRLDDDYDHLRKVDFLKIDVDGADLEVLLGAPKILSYRPYINLELHTFLFDNPVRTVSTIMKIFEDLDYSFKVDAYDGKDVVDVGVSPDIGWLTSFKFVQLFCTPL</sequence>
<protein>
    <submittedName>
        <fullName evidence="2">Methyltransferase, FkbM family</fullName>
    </submittedName>
</protein>
<evidence type="ECO:0000259" key="1">
    <source>
        <dbReference type="Pfam" id="PF05050"/>
    </source>
</evidence>
<feature type="domain" description="Methyltransferase FkbM" evidence="1">
    <location>
        <begin position="58"/>
        <end position="216"/>
    </location>
</feature>
<dbReference type="GO" id="GO:0008168">
    <property type="term" value="F:methyltransferase activity"/>
    <property type="evidence" value="ECO:0007669"/>
    <property type="project" value="UniProtKB-KW"/>
</dbReference>
<dbReference type="Gene3D" id="3.40.50.150">
    <property type="entry name" value="Vaccinia Virus protein VP39"/>
    <property type="match status" value="1"/>
</dbReference>
<proteinExistence type="predicted"/>
<dbReference type="OrthoDB" id="9814604at2"/>
<dbReference type="EMBL" id="FMAC01000019">
    <property type="protein sequence ID" value="SCB39470.1"/>
    <property type="molecule type" value="Genomic_DNA"/>
</dbReference>
<dbReference type="InterPro" id="IPR006342">
    <property type="entry name" value="FkbM_mtfrase"/>
</dbReference>
<dbReference type="InterPro" id="IPR029063">
    <property type="entry name" value="SAM-dependent_MTases_sf"/>
</dbReference>
<dbReference type="AlphaFoldDB" id="A0A1C3WHQ9"/>
<dbReference type="GO" id="GO:0032259">
    <property type="term" value="P:methylation"/>
    <property type="evidence" value="ECO:0007669"/>
    <property type="project" value="UniProtKB-KW"/>
</dbReference>
<keyword evidence="3" id="KW-1185">Reference proteome</keyword>
<organism evidence="2 3">
    <name type="scientific">Rhizobium hainanense</name>
    <dbReference type="NCBI Taxonomy" id="52131"/>
    <lineage>
        <taxon>Bacteria</taxon>
        <taxon>Pseudomonadati</taxon>
        <taxon>Pseudomonadota</taxon>
        <taxon>Alphaproteobacteria</taxon>
        <taxon>Hyphomicrobiales</taxon>
        <taxon>Rhizobiaceae</taxon>
        <taxon>Rhizobium/Agrobacterium group</taxon>
        <taxon>Rhizobium</taxon>
    </lineage>
</organism>
<keyword evidence="2" id="KW-0489">Methyltransferase</keyword>
<evidence type="ECO:0000313" key="3">
    <source>
        <dbReference type="Proteomes" id="UP000186228"/>
    </source>
</evidence>
<dbReference type="Proteomes" id="UP000186228">
    <property type="component" value="Unassembled WGS sequence"/>
</dbReference>
<dbReference type="SUPFAM" id="SSF53335">
    <property type="entry name" value="S-adenosyl-L-methionine-dependent methyltransferases"/>
    <property type="match status" value="1"/>
</dbReference>
<name>A0A1C3WHQ9_9HYPH</name>
<dbReference type="Pfam" id="PF05050">
    <property type="entry name" value="Methyltransf_21"/>
    <property type="match status" value="1"/>
</dbReference>
<evidence type="ECO:0000313" key="2">
    <source>
        <dbReference type="EMBL" id="SCB39470.1"/>
    </source>
</evidence>
<dbReference type="RefSeq" id="WP_075856968.1">
    <property type="nucleotide sequence ID" value="NZ_FMAC01000019.1"/>
</dbReference>
<reference evidence="3" key="1">
    <citation type="submission" date="2016-08" db="EMBL/GenBank/DDBJ databases">
        <authorList>
            <person name="Varghese N."/>
            <person name="Submissions Spin"/>
        </authorList>
    </citation>
    <scope>NUCLEOTIDE SEQUENCE [LARGE SCALE GENOMIC DNA]</scope>
    <source>
        <strain evidence="3">CCBAU 57015</strain>
    </source>
</reference>
<keyword evidence="2" id="KW-0808">Transferase</keyword>
<dbReference type="NCBIfam" id="TIGR01444">
    <property type="entry name" value="fkbM_fam"/>
    <property type="match status" value="1"/>
</dbReference>